<dbReference type="RefSeq" id="WP_074974586.1">
    <property type="nucleotide sequence ID" value="NZ_FPBZ01000006.1"/>
</dbReference>
<dbReference type="EMBL" id="FPBZ01000006">
    <property type="protein sequence ID" value="SFU54748.1"/>
    <property type="molecule type" value="Genomic_DNA"/>
</dbReference>
<evidence type="ECO:0000256" key="1">
    <source>
        <dbReference type="SAM" id="SignalP"/>
    </source>
</evidence>
<proteinExistence type="predicted"/>
<organism evidence="2 3">
    <name type="scientific">Nitrosospira multiformis</name>
    <dbReference type="NCBI Taxonomy" id="1231"/>
    <lineage>
        <taxon>Bacteria</taxon>
        <taxon>Pseudomonadati</taxon>
        <taxon>Pseudomonadota</taxon>
        <taxon>Betaproteobacteria</taxon>
        <taxon>Nitrosomonadales</taxon>
        <taxon>Nitrosomonadaceae</taxon>
        <taxon>Nitrosospira</taxon>
    </lineage>
</organism>
<name>A0A1I7H229_9PROT</name>
<dbReference type="AlphaFoldDB" id="A0A1I7H229"/>
<dbReference type="OrthoDB" id="8562383at2"/>
<reference evidence="2 3" key="1">
    <citation type="submission" date="2016-10" db="EMBL/GenBank/DDBJ databases">
        <authorList>
            <person name="de Groot N.N."/>
        </authorList>
    </citation>
    <scope>NUCLEOTIDE SEQUENCE [LARGE SCALE GENOMIC DNA]</scope>
    <source>
        <strain evidence="2 3">Nl14</strain>
    </source>
</reference>
<accession>A0A1I7H229</accession>
<keyword evidence="1" id="KW-0732">Signal</keyword>
<gene>
    <name evidence="2" type="ORF">SAMN05216417_106210</name>
</gene>
<evidence type="ECO:0000313" key="2">
    <source>
        <dbReference type="EMBL" id="SFU54748.1"/>
    </source>
</evidence>
<sequence length="137" mass="15234">MKTKSGNIFAVLSMAVLLGSMNSLTIAAEPIDTPEIRAAVQKATTRSDHEAVAKYYENAAMQMQAKVKEEKELLEQYKNKSYLYGRQAQDLQSHTAALIRRHEQTIAADMQEATLHRQMASKLDENHAGSDPQSPAM</sequence>
<feature type="chain" id="PRO_5010307998" description="DUF4398 domain-containing protein" evidence="1">
    <location>
        <begin position="28"/>
        <end position="137"/>
    </location>
</feature>
<protein>
    <recommendedName>
        <fullName evidence="4">DUF4398 domain-containing protein</fullName>
    </recommendedName>
</protein>
<evidence type="ECO:0008006" key="4">
    <source>
        <dbReference type="Google" id="ProtNLM"/>
    </source>
</evidence>
<evidence type="ECO:0000313" key="3">
    <source>
        <dbReference type="Proteomes" id="UP000182649"/>
    </source>
</evidence>
<dbReference type="Proteomes" id="UP000182649">
    <property type="component" value="Unassembled WGS sequence"/>
</dbReference>
<feature type="signal peptide" evidence="1">
    <location>
        <begin position="1"/>
        <end position="27"/>
    </location>
</feature>